<dbReference type="GO" id="GO:0003700">
    <property type="term" value="F:DNA-binding transcription factor activity"/>
    <property type="evidence" value="ECO:0007669"/>
    <property type="project" value="InterPro"/>
</dbReference>
<sequence>MSQKMILFLENLSDGKQEEVILLYQKVFPKIEHYVLNNNGRLGDADDIFQRALLQLIVRYRKEPFDIHASFENYFFMVCKNLWRRELNSTRLTIHNSDLLNNVPDETDNAFAIVEQERYDLFTEKLAALSDNCKQLLQLFFKKTPYDVLMHKFNYNSESVVRQRIFKCKNRLVELIKKDNRYDNLKDV</sequence>
<dbReference type="Proteomes" id="UP000244090">
    <property type="component" value="Unassembled WGS sequence"/>
</dbReference>
<protein>
    <submittedName>
        <fullName evidence="1">RNA polymerase sigma factor (Sigma-70 family)</fullName>
    </submittedName>
</protein>
<reference evidence="1 2" key="1">
    <citation type="submission" date="2018-04" db="EMBL/GenBank/DDBJ databases">
        <title>Genomic Encyclopedia of Archaeal and Bacterial Type Strains, Phase II (KMG-II): from individual species to whole genera.</title>
        <authorList>
            <person name="Goeker M."/>
        </authorList>
    </citation>
    <scope>NUCLEOTIDE SEQUENCE [LARGE SCALE GENOMIC DNA]</scope>
    <source>
        <strain evidence="1 2">DSM 25731</strain>
    </source>
</reference>
<name>A0A2T6BVE7_9FLAO</name>
<dbReference type="InterPro" id="IPR014284">
    <property type="entry name" value="RNA_pol_sigma-70_dom"/>
</dbReference>
<dbReference type="Gene3D" id="1.10.1740.10">
    <property type="match status" value="1"/>
</dbReference>
<dbReference type="GO" id="GO:0006352">
    <property type="term" value="P:DNA-templated transcription initiation"/>
    <property type="evidence" value="ECO:0007669"/>
    <property type="project" value="InterPro"/>
</dbReference>
<organism evidence="1 2">
    <name type="scientific">Kordia periserrulae</name>
    <dbReference type="NCBI Taxonomy" id="701523"/>
    <lineage>
        <taxon>Bacteria</taxon>
        <taxon>Pseudomonadati</taxon>
        <taxon>Bacteroidota</taxon>
        <taxon>Flavobacteriia</taxon>
        <taxon>Flavobacteriales</taxon>
        <taxon>Flavobacteriaceae</taxon>
        <taxon>Kordia</taxon>
    </lineage>
</organism>
<dbReference type="EMBL" id="QBKT01000007">
    <property type="protein sequence ID" value="PTX60058.1"/>
    <property type="molecule type" value="Genomic_DNA"/>
</dbReference>
<dbReference type="NCBIfam" id="TIGR02937">
    <property type="entry name" value="sigma70-ECF"/>
    <property type="match status" value="1"/>
</dbReference>
<comment type="caution">
    <text evidence="1">The sequence shown here is derived from an EMBL/GenBank/DDBJ whole genome shotgun (WGS) entry which is preliminary data.</text>
</comment>
<dbReference type="AlphaFoldDB" id="A0A2T6BVE7"/>
<keyword evidence="2" id="KW-1185">Reference proteome</keyword>
<evidence type="ECO:0000313" key="2">
    <source>
        <dbReference type="Proteomes" id="UP000244090"/>
    </source>
</evidence>
<dbReference type="SUPFAM" id="SSF88946">
    <property type="entry name" value="Sigma2 domain of RNA polymerase sigma factors"/>
    <property type="match status" value="1"/>
</dbReference>
<accession>A0A2T6BVE7</accession>
<dbReference type="InterPro" id="IPR013325">
    <property type="entry name" value="RNA_pol_sigma_r2"/>
</dbReference>
<evidence type="ECO:0000313" key="1">
    <source>
        <dbReference type="EMBL" id="PTX60058.1"/>
    </source>
</evidence>
<gene>
    <name evidence="1" type="ORF">C8N46_10764</name>
</gene>
<proteinExistence type="predicted"/>